<dbReference type="AlphaFoldDB" id="A0A9P4IC29"/>
<evidence type="ECO:0000256" key="1">
    <source>
        <dbReference type="SAM" id="MobiDB-lite"/>
    </source>
</evidence>
<comment type="caution">
    <text evidence="2">The sequence shown here is derived from an EMBL/GenBank/DDBJ whole genome shotgun (WGS) entry which is preliminary data.</text>
</comment>
<protein>
    <submittedName>
        <fullName evidence="2">Uncharacterized protein</fullName>
    </submittedName>
</protein>
<feature type="compositionally biased region" description="Basic and acidic residues" evidence="1">
    <location>
        <begin position="734"/>
        <end position="747"/>
    </location>
</feature>
<feature type="compositionally biased region" description="Low complexity" evidence="1">
    <location>
        <begin position="74"/>
        <end position="90"/>
    </location>
</feature>
<feature type="region of interest" description="Disordered" evidence="1">
    <location>
        <begin position="319"/>
        <end position="347"/>
    </location>
</feature>
<dbReference type="OrthoDB" id="3937309at2759"/>
<evidence type="ECO:0000313" key="2">
    <source>
        <dbReference type="EMBL" id="KAF2096952.1"/>
    </source>
</evidence>
<feature type="compositionally biased region" description="Basic and acidic residues" evidence="1">
    <location>
        <begin position="621"/>
        <end position="644"/>
    </location>
</feature>
<feature type="compositionally biased region" description="Low complexity" evidence="1">
    <location>
        <begin position="720"/>
        <end position="729"/>
    </location>
</feature>
<organism evidence="2 3">
    <name type="scientific">Rhizodiscina lignyota</name>
    <dbReference type="NCBI Taxonomy" id="1504668"/>
    <lineage>
        <taxon>Eukaryota</taxon>
        <taxon>Fungi</taxon>
        <taxon>Dikarya</taxon>
        <taxon>Ascomycota</taxon>
        <taxon>Pezizomycotina</taxon>
        <taxon>Dothideomycetes</taxon>
        <taxon>Pleosporomycetidae</taxon>
        <taxon>Aulographales</taxon>
        <taxon>Rhizodiscinaceae</taxon>
        <taxon>Rhizodiscina</taxon>
    </lineage>
</organism>
<feature type="region of interest" description="Disordered" evidence="1">
    <location>
        <begin position="616"/>
        <end position="747"/>
    </location>
</feature>
<feature type="compositionally biased region" description="Polar residues" evidence="1">
    <location>
        <begin position="408"/>
        <end position="431"/>
    </location>
</feature>
<feature type="region of interest" description="Disordered" evidence="1">
    <location>
        <begin position="398"/>
        <end position="431"/>
    </location>
</feature>
<feature type="compositionally biased region" description="Polar residues" evidence="1">
    <location>
        <begin position="319"/>
        <end position="331"/>
    </location>
</feature>
<feature type="compositionally biased region" description="Polar residues" evidence="1">
    <location>
        <begin position="236"/>
        <end position="245"/>
    </location>
</feature>
<evidence type="ECO:0000313" key="3">
    <source>
        <dbReference type="Proteomes" id="UP000799772"/>
    </source>
</evidence>
<accession>A0A9P4IC29</accession>
<reference evidence="2" key="1">
    <citation type="journal article" date="2020" name="Stud. Mycol.">
        <title>101 Dothideomycetes genomes: a test case for predicting lifestyles and emergence of pathogens.</title>
        <authorList>
            <person name="Haridas S."/>
            <person name="Albert R."/>
            <person name="Binder M."/>
            <person name="Bloem J."/>
            <person name="Labutti K."/>
            <person name="Salamov A."/>
            <person name="Andreopoulos B."/>
            <person name="Baker S."/>
            <person name="Barry K."/>
            <person name="Bills G."/>
            <person name="Bluhm B."/>
            <person name="Cannon C."/>
            <person name="Castanera R."/>
            <person name="Culley D."/>
            <person name="Daum C."/>
            <person name="Ezra D."/>
            <person name="Gonzalez J."/>
            <person name="Henrissat B."/>
            <person name="Kuo A."/>
            <person name="Liang C."/>
            <person name="Lipzen A."/>
            <person name="Lutzoni F."/>
            <person name="Magnuson J."/>
            <person name="Mondo S."/>
            <person name="Nolan M."/>
            <person name="Ohm R."/>
            <person name="Pangilinan J."/>
            <person name="Park H.-J."/>
            <person name="Ramirez L."/>
            <person name="Alfaro M."/>
            <person name="Sun H."/>
            <person name="Tritt A."/>
            <person name="Yoshinaga Y."/>
            <person name="Zwiers L.-H."/>
            <person name="Turgeon B."/>
            <person name="Goodwin S."/>
            <person name="Spatafora J."/>
            <person name="Crous P."/>
            <person name="Grigoriev I."/>
        </authorList>
    </citation>
    <scope>NUCLEOTIDE SEQUENCE</scope>
    <source>
        <strain evidence="2">CBS 133067</strain>
    </source>
</reference>
<name>A0A9P4IC29_9PEZI</name>
<feature type="region of interest" description="Disordered" evidence="1">
    <location>
        <begin position="64"/>
        <end position="97"/>
    </location>
</feature>
<feature type="compositionally biased region" description="Basic and acidic residues" evidence="1">
    <location>
        <begin position="64"/>
        <end position="73"/>
    </location>
</feature>
<proteinExistence type="predicted"/>
<dbReference type="EMBL" id="ML978129">
    <property type="protein sequence ID" value="KAF2096952.1"/>
    <property type="molecule type" value="Genomic_DNA"/>
</dbReference>
<keyword evidence="3" id="KW-1185">Reference proteome</keyword>
<sequence length="747" mass="82357">MPDIDHAFRRMAMRDAAAAEQGYPVPLPRVRRGALRSWEDAFTYHNQIFAPAAANLEYAATEADHGHWPDAQRTRSSSIESSTGAGSEISDSNWQEAELSPPRYRKDLAKLGVPRSIDSVSLLSQQFSSGLTLDGAVDAPGGDDPLPVPSHQLPFVHRLRHNPVLPRSPLHQSHVVSSPERNITLDLEHKASSSLPMRTATFQKARAATYSNDSSVDDGYLRPQHYTGDRSISAEPYTTTSYGPFTNPAASMQYRAKNEYEEPMTLRSQNSHEPLHSGATSMSIRSAGLLRPSTQRISSMSTPNLTSRIVSSEIIHSRTSSVSIRPNTPLTHSLPHDPRRSSYLGTHRSFSAGSPILEILGDYISPLEQLEQDASSEYSSAPSITSFHTARTHEMGSHIRFPSFGSPDKQSSPLLPSSGTGDTPEVESSSIDNSEALLAKVTAGSPSPVRIRSVALPPPLQSPVRLEPARTHVHRSSTVKGISQRRYSQTLHTHIEHPRNAQPYTYPPPSYAPALTAEPSRSDSVLDITRPAKFRSPSSLLTQGQSANLWNPGWLETPETFPLPSGRRTPVPQTASSNRTFAVFSPGLDSFDDYGRYPNPHMILNRRSLPVPVPSALTRSETVHTSRRPERPYSHGARPRDHHQTQQYPASHHGSAPQPSRGFLNRPPEPPRSMFRTLPSWQRNQENDGSAEEDLMREELQTMEARMRGGVPAEHTHARGGQTAGQTAGVLDDTPPREGRFERLMRS</sequence>
<feature type="region of interest" description="Disordered" evidence="1">
    <location>
        <begin position="226"/>
        <end position="245"/>
    </location>
</feature>
<feature type="compositionally biased region" description="Polar residues" evidence="1">
    <location>
        <begin position="679"/>
        <end position="688"/>
    </location>
</feature>
<gene>
    <name evidence="2" type="ORF">NA57DRAFT_78541</name>
</gene>
<dbReference type="Proteomes" id="UP000799772">
    <property type="component" value="Unassembled WGS sequence"/>
</dbReference>